<dbReference type="GO" id="GO:0003964">
    <property type="term" value="F:RNA-directed DNA polymerase activity"/>
    <property type="evidence" value="ECO:0007669"/>
    <property type="project" value="UniProtKB-KW"/>
</dbReference>
<dbReference type="AlphaFoldDB" id="A0A2U1MLR3"/>
<gene>
    <name evidence="1" type="ORF">CTI12_AA365890</name>
</gene>
<dbReference type="EMBL" id="PKPP01004921">
    <property type="protein sequence ID" value="PWA62205.1"/>
    <property type="molecule type" value="Genomic_DNA"/>
</dbReference>
<evidence type="ECO:0000313" key="1">
    <source>
        <dbReference type="EMBL" id="PWA62205.1"/>
    </source>
</evidence>
<keyword evidence="1" id="KW-0808">Transferase</keyword>
<organism evidence="1 2">
    <name type="scientific">Artemisia annua</name>
    <name type="common">Sweet wormwood</name>
    <dbReference type="NCBI Taxonomy" id="35608"/>
    <lineage>
        <taxon>Eukaryota</taxon>
        <taxon>Viridiplantae</taxon>
        <taxon>Streptophyta</taxon>
        <taxon>Embryophyta</taxon>
        <taxon>Tracheophyta</taxon>
        <taxon>Spermatophyta</taxon>
        <taxon>Magnoliopsida</taxon>
        <taxon>eudicotyledons</taxon>
        <taxon>Gunneridae</taxon>
        <taxon>Pentapetalae</taxon>
        <taxon>asterids</taxon>
        <taxon>campanulids</taxon>
        <taxon>Asterales</taxon>
        <taxon>Asteraceae</taxon>
        <taxon>Asteroideae</taxon>
        <taxon>Anthemideae</taxon>
        <taxon>Artemisiinae</taxon>
        <taxon>Artemisia</taxon>
    </lineage>
</organism>
<proteinExistence type="predicted"/>
<keyword evidence="2" id="KW-1185">Reference proteome</keyword>
<evidence type="ECO:0000313" key="2">
    <source>
        <dbReference type="Proteomes" id="UP000245207"/>
    </source>
</evidence>
<keyword evidence="1" id="KW-0548">Nucleotidyltransferase</keyword>
<dbReference type="Proteomes" id="UP000245207">
    <property type="component" value="Unassembled WGS sequence"/>
</dbReference>
<accession>A0A2U1MLR3</accession>
<keyword evidence="1" id="KW-0695">RNA-directed DNA polymerase</keyword>
<sequence>MVAGSSSKVPGPSEVDISGEGRVPLSANVSWGWRKLLQIRNLIRPHVWYKIGNGCNASVWYDTWNVYCPLMNYVTYRALSNAGFSRHEKVADVMNDGAWTWPESWYTTFPMLGNVTAPTLFRDQADTVHWKVDGSLVDFAVKHVWQAVRTRGYIRYECITDSCLKGSTSWRYSRIC</sequence>
<name>A0A2U1MLR3_ARTAN</name>
<comment type="caution">
    <text evidence="1">The sequence shown here is derived from an EMBL/GenBank/DDBJ whole genome shotgun (WGS) entry which is preliminary data.</text>
</comment>
<dbReference type="OrthoDB" id="1748554at2759"/>
<reference evidence="1 2" key="1">
    <citation type="journal article" date="2018" name="Mol. Plant">
        <title>The genome of Artemisia annua provides insight into the evolution of Asteraceae family and artemisinin biosynthesis.</title>
        <authorList>
            <person name="Shen Q."/>
            <person name="Zhang L."/>
            <person name="Liao Z."/>
            <person name="Wang S."/>
            <person name="Yan T."/>
            <person name="Shi P."/>
            <person name="Liu M."/>
            <person name="Fu X."/>
            <person name="Pan Q."/>
            <person name="Wang Y."/>
            <person name="Lv Z."/>
            <person name="Lu X."/>
            <person name="Zhang F."/>
            <person name="Jiang W."/>
            <person name="Ma Y."/>
            <person name="Chen M."/>
            <person name="Hao X."/>
            <person name="Li L."/>
            <person name="Tang Y."/>
            <person name="Lv G."/>
            <person name="Zhou Y."/>
            <person name="Sun X."/>
            <person name="Brodelius P.E."/>
            <person name="Rose J.K.C."/>
            <person name="Tang K."/>
        </authorList>
    </citation>
    <scope>NUCLEOTIDE SEQUENCE [LARGE SCALE GENOMIC DNA]</scope>
    <source>
        <strain evidence="2">cv. Huhao1</strain>
        <tissue evidence="1">Leaf</tissue>
    </source>
</reference>
<dbReference type="STRING" id="35608.A0A2U1MLR3"/>
<protein>
    <submittedName>
        <fullName evidence="1">RNA-directed DNA polymerase, eukaryota, Reverse transcriptase zinc-binding domain protein</fullName>
    </submittedName>
</protein>